<sequence length="279" mass="31702">MQSFHNDASEWHTGEMAGIAQELVAEHQVLALTRRGWGKSDHTEWGYDVATQSEDLLGFMDALGLDKAVLIGRIPGNQDMIWIAEHHPERIAALVMIGNPLVGLNSPEPEIRTFETEILAMSWDLGERAVAMRGPRNSWRPHFLTDSSRSISIPTLRFLSELDKESLPGGRNVFYLDRTIRQVSVPDFKPWNDMVAKAAEYFRELGKDSSRQEFIKNYLIKHDPSPALRAGLQQALGDNLKTVWEPQIPEDADFDALWKEVYAPFFVKEIKAFLKQSLD</sequence>
<proteinExistence type="predicted"/>
<dbReference type="RefSeq" id="WP_380801174.1">
    <property type="nucleotide sequence ID" value="NZ_JBHUIV010000010.1"/>
</dbReference>
<dbReference type="Gene3D" id="3.40.50.1820">
    <property type="entry name" value="alpha/beta hydrolase"/>
    <property type="match status" value="1"/>
</dbReference>
<keyword evidence="2" id="KW-0378">Hydrolase</keyword>
<organism evidence="2 3">
    <name type="scientific">Shivajiella indica</name>
    <dbReference type="NCBI Taxonomy" id="872115"/>
    <lineage>
        <taxon>Bacteria</taxon>
        <taxon>Pseudomonadati</taxon>
        <taxon>Bacteroidota</taxon>
        <taxon>Cytophagia</taxon>
        <taxon>Cytophagales</taxon>
        <taxon>Cyclobacteriaceae</taxon>
        <taxon>Shivajiella</taxon>
    </lineage>
</organism>
<comment type="caution">
    <text evidence="2">The sequence shown here is derived from an EMBL/GenBank/DDBJ whole genome shotgun (WGS) entry which is preliminary data.</text>
</comment>
<gene>
    <name evidence="2" type="ORF">ACFSKV_06750</name>
</gene>
<evidence type="ECO:0000259" key="1">
    <source>
        <dbReference type="Pfam" id="PF00561"/>
    </source>
</evidence>
<evidence type="ECO:0000313" key="3">
    <source>
        <dbReference type="Proteomes" id="UP001597414"/>
    </source>
</evidence>
<protein>
    <submittedName>
        <fullName evidence="2">Alpha/beta fold hydrolase</fullName>
    </submittedName>
</protein>
<dbReference type="InterPro" id="IPR000073">
    <property type="entry name" value="AB_hydrolase_1"/>
</dbReference>
<keyword evidence="3" id="KW-1185">Reference proteome</keyword>
<reference evidence="3" key="1">
    <citation type="journal article" date="2019" name="Int. J. Syst. Evol. Microbiol.">
        <title>The Global Catalogue of Microorganisms (GCM) 10K type strain sequencing project: providing services to taxonomists for standard genome sequencing and annotation.</title>
        <authorList>
            <consortium name="The Broad Institute Genomics Platform"/>
            <consortium name="The Broad Institute Genome Sequencing Center for Infectious Disease"/>
            <person name="Wu L."/>
            <person name="Ma J."/>
        </authorList>
    </citation>
    <scope>NUCLEOTIDE SEQUENCE [LARGE SCALE GENOMIC DNA]</scope>
    <source>
        <strain evidence="3">KCTC 19812</strain>
    </source>
</reference>
<evidence type="ECO:0000313" key="2">
    <source>
        <dbReference type="EMBL" id="MFD2201257.1"/>
    </source>
</evidence>
<dbReference type="EMBL" id="JBHUIV010000010">
    <property type="protein sequence ID" value="MFD2201257.1"/>
    <property type="molecule type" value="Genomic_DNA"/>
</dbReference>
<dbReference type="InterPro" id="IPR029058">
    <property type="entry name" value="AB_hydrolase_fold"/>
</dbReference>
<name>A0ABW5B568_9BACT</name>
<accession>A0ABW5B568</accession>
<dbReference type="GO" id="GO:0016787">
    <property type="term" value="F:hydrolase activity"/>
    <property type="evidence" value="ECO:0007669"/>
    <property type="project" value="UniProtKB-KW"/>
</dbReference>
<dbReference type="SUPFAM" id="SSF53474">
    <property type="entry name" value="alpha/beta-Hydrolases"/>
    <property type="match status" value="1"/>
</dbReference>
<dbReference type="Proteomes" id="UP001597414">
    <property type="component" value="Unassembled WGS sequence"/>
</dbReference>
<feature type="domain" description="AB hydrolase-1" evidence="1">
    <location>
        <begin position="19"/>
        <end position="116"/>
    </location>
</feature>
<dbReference type="Pfam" id="PF00561">
    <property type="entry name" value="Abhydrolase_1"/>
    <property type="match status" value="1"/>
</dbReference>